<reference evidence="2" key="1">
    <citation type="submission" date="2023-03" db="EMBL/GenBank/DDBJ databases">
        <title>Massive genome expansion in bonnet fungi (Mycena s.s.) driven by repeated elements and novel gene families across ecological guilds.</title>
        <authorList>
            <consortium name="Lawrence Berkeley National Laboratory"/>
            <person name="Harder C.B."/>
            <person name="Miyauchi S."/>
            <person name="Viragh M."/>
            <person name="Kuo A."/>
            <person name="Thoen E."/>
            <person name="Andreopoulos B."/>
            <person name="Lu D."/>
            <person name="Skrede I."/>
            <person name="Drula E."/>
            <person name="Henrissat B."/>
            <person name="Morin E."/>
            <person name="Kohler A."/>
            <person name="Barry K."/>
            <person name="LaButti K."/>
            <person name="Morin E."/>
            <person name="Salamov A."/>
            <person name="Lipzen A."/>
            <person name="Mereny Z."/>
            <person name="Hegedus B."/>
            <person name="Baldrian P."/>
            <person name="Stursova M."/>
            <person name="Weitz H."/>
            <person name="Taylor A."/>
            <person name="Grigoriev I.V."/>
            <person name="Nagy L.G."/>
            <person name="Martin F."/>
            <person name="Kauserud H."/>
        </authorList>
    </citation>
    <scope>NUCLEOTIDE SEQUENCE</scope>
    <source>
        <strain evidence="2">CBHHK002</strain>
    </source>
</reference>
<dbReference type="Gene3D" id="3.40.630.30">
    <property type="match status" value="1"/>
</dbReference>
<dbReference type="EMBL" id="JARIHO010000009">
    <property type="protein sequence ID" value="KAJ7355630.1"/>
    <property type="molecule type" value="Genomic_DNA"/>
</dbReference>
<protein>
    <submittedName>
        <fullName evidence="2">Acyl-CoA N-acyltransferase</fullName>
    </submittedName>
</protein>
<dbReference type="PROSITE" id="PS51186">
    <property type="entry name" value="GNAT"/>
    <property type="match status" value="1"/>
</dbReference>
<comment type="caution">
    <text evidence="2">The sequence shown here is derived from an EMBL/GenBank/DDBJ whole genome shotgun (WGS) entry which is preliminary data.</text>
</comment>
<dbReference type="SUPFAM" id="SSF55729">
    <property type="entry name" value="Acyl-CoA N-acyltransferases (Nat)"/>
    <property type="match status" value="1"/>
</dbReference>
<dbReference type="CDD" id="cd04301">
    <property type="entry name" value="NAT_SF"/>
    <property type="match status" value="1"/>
</dbReference>
<name>A0AAD7ADC2_9AGAR</name>
<dbReference type="InterPro" id="IPR000182">
    <property type="entry name" value="GNAT_dom"/>
</dbReference>
<organism evidence="2 3">
    <name type="scientific">Mycena albidolilacea</name>
    <dbReference type="NCBI Taxonomy" id="1033008"/>
    <lineage>
        <taxon>Eukaryota</taxon>
        <taxon>Fungi</taxon>
        <taxon>Dikarya</taxon>
        <taxon>Basidiomycota</taxon>
        <taxon>Agaricomycotina</taxon>
        <taxon>Agaricomycetes</taxon>
        <taxon>Agaricomycetidae</taxon>
        <taxon>Agaricales</taxon>
        <taxon>Marasmiineae</taxon>
        <taxon>Mycenaceae</taxon>
        <taxon>Mycena</taxon>
    </lineage>
</organism>
<dbReference type="GO" id="GO:0016747">
    <property type="term" value="F:acyltransferase activity, transferring groups other than amino-acyl groups"/>
    <property type="evidence" value="ECO:0007669"/>
    <property type="project" value="InterPro"/>
</dbReference>
<evidence type="ECO:0000313" key="3">
    <source>
        <dbReference type="Proteomes" id="UP001218218"/>
    </source>
</evidence>
<gene>
    <name evidence="2" type="ORF">DFH08DRAFT_853055</name>
</gene>
<keyword evidence="3" id="KW-1185">Reference proteome</keyword>
<dbReference type="InterPro" id="IPR016181">
    <property type="entry name" value="Acyl_CoA_acyltransferase"/>
</dbReference>
<dbReference type="AlphaFoldDB" id="A0AAD7ADC2"/>
<evidence type="ECO:0000259" key="1">
    <source>
        <dbReference type="PROSITE" id="PS51186"/>
    </source>
</evidence>
<feature type="domain" description="N-acetyltransferase" evidence="1">
    <location>
        <begin position="3"/>
        <end position="186"/>
    </location>
</feature>
<accession>A0AAD7ADC2</accession>
<dbReference type="Proteomes" id="UP001218218">
    <property type="component" value="Unassembled WGS sequence"/>
</dbReference>
<dbReference type="Pfam" id="PF00583">
    <property type="entry name" value="Acetyltransf_1"/>
    <property type="match status" value="1"/>
</dbReference>
<evidence type="ECO:0000313" key="2">
    <source>
        <dbReference type="EMBL" id="KAJ7355630.1"/>
    </source>
</evidence>
<sequence length="195" mass="22311">MSITIRPGGEPDFDFIFATLNSRIEWLVSRGHEGQWGAEPWGDDIKERMRAKIPDEDARGARRWVAEVDGEPAGYLDVNPFRPEYLPFSEAEDKPGVEMYLKTLLVHHKFAGKGVGEFLLRFAKKHAVEEKVDWLRLDCWRGPAGKDGLVRYYESQGFVRAREFVVPIPPEARANRGAEWPGQMLEIKVSDLELE</sequence>
<proteinExistence type="predicted"/>